<evidence type="ECO:0000313" key="1">
    <source>
        <dbReference type="EMBL" id="MBD8051123.1"/>
    </source>
</evidence>
<keyword evidence="2" id="KW-1185">Reference proteome</keyword>
<comment type="caution">
    <text evidence="1">The sequence shown here is derived from an EMBL/GenBank/DDBJ whole genome shotgun (WGS) entry which is preliminary data.</text>
</comment>
<name>A0A927FIB3_9BURK</name>
<accession>A0A927FIB3</accession>
<dbReference type="RefSeq" id="WP_191819581.1">
    <property type="nucleotide sequence ID" value="NZ_JACYFT010000002.1"/>
</dbReference>
<sequence length="245" mass="27616">MTIVEQTQRRAGLVEGITQNDLDQWHALTDMTPHQRLLHLAWMVESRSELAVLWLLFENHRRLGKLGPSAAREESSNEAARLFGSLFGTSARSICDSMRKLIDSGVVRVHPHVDNVKREMWLHWPAVCERWQATAFPEQHVLELNWVAHGQRAAVAVLLALAEHARINPGAFARISARDIEAQYRPMLGEAVMNQTVIRWAMKLSASGLIERQSMEVPITKGMRLVPGALEDAVAAFYQCDVKVQ</sequence>
<proteinExistence type="predicted"/>
<protein>
    <submittedName>
        <fullName evidence="1">Uncharacterized protein</fullName>
    </submittedName>
</protein>
<gene>
    <name evidence="1" type="ORF">IC609_11235</name>
</gene>
<dbReference type="EMBL" id="JACYFT010000002">
    <property type="protein sequence ID" value="MBD8051123.1"/>
    <property type="molecule type" value="Genomic_DNA"/>
</dbReference>
<evidence type="ECO:0000313" key="2">
    <source>
        <dbReference type="Proteomes" id="UP000647424"/>
    </source>
</evidence>
<dbReference type="AlphaFoldDB" id="A0A927FIB3"/>
<dbReference type="Proteomes" id="UP000647424">
    <property type="component" value="Unassembled WGS sequence"/>
</dbReference>
<reference evidence="1" key="1">
    <citation type="submission" date="2020-09" db="EMBL/GenBank/DDBJ databases">
        <title>Genome seq and assembly of Limnohabitants sp.</title>
        <authorList>
            <person name="Chhetri G."/>
        </authorList>
    </citation>
    <scope>NUCLEOTIDE SEQUENCE</scope>
    <source>
        <strain evidence="1">JUR4</strain>
    </source>
</reference>
<organism evidence="1 2">
    <name type="scientific">Limnohabitans radicicola</name>
    <dbReference type="NCBI Taxonomy" id="2771427"/>
    <lineage>
        <taxon>Bacteria</taxon>
        <taxon>Pseudomonadati</taxon>
        <taxon>Pseudomonadota</taxon>
        <taxon>Betaproteobacteria</taxon>
        <taxon>Burkholderiales</taxon>
        <taxon>Comamonadaceae</taxon>
        <taxon>Limnohabitans</taxon>
    </lineage>
</organism>